<feature type="domain" description="DUF5977" evidence="3">
    <location>
        <begin position="1624"/>
        <end position="1687"/>
    </location>
</feature>
<dbReference type="InterPro" id="IPR046020">
    <property type="entry name" value="DUF5977"/>
</dbReference>
<organism evidence="4 5">
    <name type="scientific">Flavobacterium tructae</name>
    <dbReference type="NCBI Taxonomy" id="1114873"/>
    <lineage>
        <taxon>Bacteria</taxon>
        <taxon>Pseudomonadati</taxon>
        <taxon>Bacteroidota</taxon>
        <taxon>Flavobacteriia</taxon>
        <taxon>Flavobacteriales</taxon>
        <taxon>Flavobacteriaceae</taxon>
        <taxon>Flavobacterium</taxon>
    </lineage>
</organism>
<evidence type="ECO:0000313" key="4">
    <source>
        <dbReference type="EMBL" id="OXB21539.1"/>
    </source>
</evidence>
<feature type="domain" description="DUF5977" evidence="3">
    <location>
        <begin position="1224"/>
        <end position="1290"/>
    </location>
</feature>
<name>A0ABX4DAS1_9FLAO</name>
<feature type="domain" description="DUF5977" evidence="3">
    <location>
        <begin position="1291"/>
        <end position="1357"/>
    </location>
</feature>
<feature type="domain" description="DUF5977" evidence="3">
    <location>
        <begin position="1558"/>
        <end position="1623"/>
    </location>
</feature>
<protein>
    <recommendedName>
        <fullName evidence="3">DUF5977 domain-containing protein</fullName>
    </recommendedName>
</protein>
<evidence type="ECO:0000259" key="3">
    <source>
        <dbReference type="Pfam" id="PF19404"/>
    </source>
</evidence>
<gene>
    <name evidence="4" type="ORF">B0A71_03265</name>
</gene>
<dbReference type="Pfam" id="PF19404">
    <property type="entry name" value="DUF5977"/>
    <property type="match status" value="10"/>
</dbReference>
<feature type="compositionally biased region" description="Basic and acidic residues" evidence="1">
    <location>
        <begin position="1729"/>
        <end position="1742"/>
    </location>
</feature>
<keyword evidence="5" id="KW-1185">Reference proteome</keyword>
<sequence>MYNLKIKSCLFFLLFSFEIFAQNNAQSAPQIIPPSPTAYELGRYGQADVGTFTGTPNISVPLYTYKTKNIAIPISLNYNSNGIQVDQMETNVGLGWNLNTGGIINRIVRGKDDDERTASISEDMYCSDNFFAYIENNQFNDTQPDMYSYNFQGQSGQFVFDNNGKAVLVSQNNLKIEKLGTSIKSGFKITTEDGVEYQFTSTEYSTWENVEAPQTVATGWYLTKIIHPEGDVVNFTYKDSNYSFISNISESFGIKISEGLNCLSHPFQGSSNRSENHLNVMGKTIESISSTESQYGSVSFQLKGNPNLIGNFLIEGIQVFDAGKLNVIEKADFKYLFTADKRIFLTECIFKDPSKKYGFEYDDPNGLVARLSDQRDLWGYYNGKSGTYPDAVIHKNLYPQTDLVKNALMGRSYGDKRPYVDFAKKGILKRVVYPTKGYNDFEYEANSVWGTVISDCEIELKNIPFYNPLYDREQKTGEFVFESKADHETEILARVFYNDYEFTEGTFPVGELWLTVKVENLTNPQLSSFPITADEHNKPKKLPYTFLKNNSYKISVTFSPDAKTTGQVNFTYCKGGGVESKANIPVAGLRIAKITSFDTASNKADVKHYYYGKKESRFTSTGVEGIPINLISFSEQRAFCDKNTGLPNYWNIETWAKFININANSIYPLYRSMGNSSTTYEYVTVSHGGPNFENGGEEFQYYISADIPPYLCLDSYLTSAPWVNLSWKNGLLHIKKVFNKNLDDLSIVENQYKLEDQYTRKIPGVAIEIKYNALYHFTSPNYKNIEHLNISKYTTNSYWFYLESESNTQYDVKGSNPVTTITTYKYNNPSHLKLSSQSTTVSKQEVADTKATTEIKYFYPSDSEMVSEPFRNELMAKNMIGKVLDTQVFKQEVKLSEQKTVYEKSAATSNLLLPRSVYANKGASSIDLSLDKKITYDQYDDKGNILQYTLESGIPVSIIWGYNKTQPIAKIENVVYNLIPSATIASLQTLSNADIDNCLSDNCTEQKLREGLKTLISSLPNAFISSYTYNPLVGVTSVTDPKGIPSYYEYDSFGRLKFVKDQDLNILQKYCYNYKGQQTDCSDNTSTSDYLYKSVARSGSFTKKNCPVGGVGQSVTYNQAVGASTSTISQADADENGLIKFNTEGQAYADNNPSVKCIFKNTAKSAWFTRNNCAAGGTPESILYTVQAGKHSSESSQADADNEAQKDLNDNGYAYANANAKCTFKNTVQSRLIARNNCAPGGTPASVWYTVAAGIYSSTTSQADADGQAQREIDNNGQAFANNDANAKCTFKNTIQSRLIARNNCASGGTPASVWYTVAAGIYSSTTSQADADGQAQREIDNNGQAFANNDVNAKCTFKNTIQSRLIARNNCALGGIPASVWYTVAAGIYSSTTSQADADGQAQREIDNNGQAFANNDANAKCTFKNTVQSRLIARNNCAPGGIPASVWYTVAAGIYSSTISQADADAQAQREIDNNGQAFANNDANAKCTFKNTNQNRFITRNNCTAGGTPTTVRYTVPAGKYHSESSQADADGQAQREIDLNGEAFANTNGNCIFQSAAIPAQPFEKSDCTLAGIGSFVNYSLPLGAVTLNNTSQADVDGKAWTKFQEEGRANANANGYCTFRSRAISGSFQKAPCVSGAIGTYVGYALSEGAVLSNTSQAHADSEALTKLNAEGKANANANGQCLFYNVYTQRSIRRSYCPAGMNGTVVIYSVPAQKYSSQYSQADADRQAEEEIDRHGQGYADRNGECNEGAIEEQ</sequence>
<proteinExistence type="predicted"/>
<feature type="domain" description="DUF5977" evidence="3">
    <location>
        <begin position="1492"/>
        <end position="1556"/>
    </location>
</feature>
<keyword evidence="2" id="KW-0732">Signal</keyword>
<evidence type="ECO:0000256" key="2">
    <source>
        <dbReference type="SAM" id="SignalP"/>
    </source>
</evidence>
<feature type="domain" description="DUF5977" evidence="3">
    <location>
        <begin position="1425"/>
        <end position="1491"/>
    </location>
</feature>
<comment type="caution">
    <text evidence="4">The sequence shown here is derived from an EMBL/GenBank/DDBJ whole genome shotgun (WGS) entry which is preliminary data.</text>
</comment>
<reference evidence="4 5" key="1">
    <citation type="submission" date="2016-11" db="EMBL/GenBank/DDBJ databases">
        <title>Whole genomes of Flavobacteriaceae.</title>
        <authorList>
            <person name="Stine C."/>
            <person name="Li C."/>
            <person name="Tadesse D."/>
        </authorList>
    </citation>
    <scope>NUCLEOTIDE SEQUENCE [LARGE SCALE GENOMIC DNA]</scope>
    <source>
        <strain evidence="4 5">ATCC BAA-2541</strain>
    </source>
</reference>
<evidence type="ECO:0000256" key="1">
    <source>
        <dbReference type="SAM" id="MobiDB-lite"/>
    </source>
</evidence>
<feature type="region of interest" description="Disordered" evidence="1">
    <location>
        <begin position="1725"/>
        <end position="1760"/>
    </location>
</feature>
<dbReference type="Proteomes" id="UP000198319">
    <property type="component" value="Unassembled WGS sequence"/>
</dbReference>
<dbReference type="Gene3D" id="2.180.10.10">
    <property type="entry name" value="RHS repeat-associated core"/>
    <property type="match status" value="1"/>
</dbReference>
<feature type="domain" description="DUF5977" evidence="3">
    <location>
        <begin position="1159"/>
        <end position="1223"/>
    </location>
</feature>
<dbReference type="EMBL" id="MUHG01000003">
    <property type="protein sequence ID" value="OXB21539.1"/>
    <property type="molecule type" value="Genomic_DNA"/>
</dbReference>
<feature type="signal peptide" evidence="2">
    <location>
        <begin position="1"/>
        <end position="21"/>
    </location>
</feature>
<feature type="domain" description="DUF5977" evidence="3">
    <location>
        <begin position="1092"/>
        <end position="1152"/>
    </location>
</feature>
<feature type="chain" id="PRO_5045343393" description="DUF5977 domain-containing protein" evidence="2">
    <location>
        <begin position="22"/>
        <end position="1760"/>
    </location>
</feature>
<accession>A0ABX4DAS1</accession>
<evidence type="ECO:0000313" key="5">
    <source>
        <dbReference type="Proteomes" id="UP000198319"/>
    </source>
</evidence>
<feature type="domain" description="DUF5977" evidence="3">
    <location>
        <begin position="1358"/>
        <end position="1424"/>
    </location>
</feature>
<feature type="domain" description="DUF5977" evidence="3">
    <location>
        <begin position="1689"/>
        <end position="1753"/>
    </location>
</feature>